<proteinExistence type="predicted"/>
<dbReference type="Proteomes" id="UP000445000">
    <property type="component" value="Unassembled WGS sequence"/>
</dbReference>
<comment type="caution">
    <text evidence="1">The sequence shown here is derived from an EMBL/GenBank/DDBJ whole genome shotgun (WGS) entry which is preliminary data.</text>
</comment>
<evidence type="ECO:0000313" key="1">
    <source>
        <dbReference type="EMBL" id="GFE81521.1"/>
    </source>
</evidence>
<reference evidence="2" key="1">
    <citation type="submission" date="2020-01" db="EMBL/GenBank/DDBJ databases">
        <title>'Steroidobacter agaridevorans' sp. nov., agar-degrading bacteria isolated from rhizosphere soils.</title>
        <authorList>
            <person name="Ikenaga M."/>
            <person name="Kataoka M."/>
            <person name="Murouchi A."/>
            <person name="Katsuragi S."/>
            <person name="Sakai M."/>
        </authorList>
    </citation>
    <scope>NUCLEOTIDE SEQUENCE [LARGE SCALE GENOMIC DNA]</scope>
    <source>
        <strain evidence="2">YU21-B</strain>
    </source>
</reference>
<dbReference type="AlphaFoldDB" id="A0A829YFF7"/>
<name>A0A829YFF7_9GAMM</name>
<accession>A0A829YFF7</accession>
<keyword evidence="2" id="KW-1185">Reference proteome</keyword>
<dbReference type="EMBL" id="BLJN01000003">
    <property type="protein sequence ID" value="GFE81521.1"/>
    <property type="molecule type" value="Genomic_DNA"/>
</dbReference>
<gene>
    <name evidence="1" type="ORF">GCM10011487_35210</name>
</gene>
<evidence type="ECO:0000313" key="2">
    <source>
        <dbReference type="Proteomes" id="UP000445000"/>
    </source>
</evidence>
<organism evidence="1 2">
    <name type="scientific">Steroidobacter agaridevorans</name>
    <dbReference type="NCBI Taxonomy" id="2695856"/>
    <lineage>
        <taxon>Bacteria</taxon>
        <taxon>Pseudomonadati</taxon>
        <taxon>Pseudomonadota</taxon>
        <taxon>Gammaproteobacteria</taxon>
        <taxon>Steroidobacterales</taxon>
        <taxon>Steroidobacteraceae</taxon>
        <taxon>Steroidobacter</taxon>
    </lineage>
</organism>
<protein>
    <submittedName>
        <fullName evidence="1">Uncharacterized protein</fullName>
    </submittedName>
</protein>
<sequence length="190" mass="21896">MKDAADKSQQSPAYYPLAIALGVDRSEDRKGLQQLVDFSLQDFPEYYPPHRAMLRALLPKWGGSYVEIDDFIEHVEDKVPAERRREMYARLYTTLAGLEGDEVDLFLETIAKWPKVKEGYEDMLDRYPDSDWLRNVYAWMACRARDAETYRAVVSELGDRVLPQAWMGKYSIEMCNEHVSSGPNAAQFGN</sequence>